<comment type="caution">
    <text evidence="6">The sequence shown here is derived from an EMBL/GenBank/DDBJ whole genome shotgun (WGS) entry which is preliminary data.</text>
</comment>
<evidence type="ECO:0000259" key="4">
    <source>
        <dbReference type="Pfam" id="PF00534"/>
    </source>
</evidence>
<gene>
    <name evidence="6" type="ORF">EV186_106274</name>
</gene>
<feature type="transmembrane region" description="Helical" evidence="3">
    <location>
        <begin position="72"/>
        <end position="94"/>
    </location>
</feature>
<evidence type="ECO:0000256" key="3">
    <source>
        <dbReference type="SAM" id="Phobius"/>
    </source>
</evidence>
<dbReference type="PANTHER" id="PTHR45947">
    <property type="entry name" value="SULFOQUINOVOSYL TRANSFERASE SQD2"/>
    <property type="match status" value="1"/>
</dbReference>
<dbReference type="InterPro" id="IPR001296">
    <property type="entry name" value="Glyco_trans_1"/>
</dbReference>
<keyword evidence="7" id="KW-1185">Reference proteome</keyword>
<evidence type="ECO:0000256" key="2">
    <source>
        <dbReference type="ARBA" id="ARBA00022679"/>
    </source>
</evidence>
<sequence>MRIAMVCTGAPPDPYGGLGTYIEGLLGGLAAQDAEVHLVGASRFPDLPKVSRYHQATVRRVRVAKPWTHASLLGLLGMVWAFVRLNVVGTWYVWRLHRKAKVDLVAVHDWMCAPAGLACARLLKIPVCYHIHSAESFVGASSKSLRAAVGRVLNRALSKRADLIVVPSAATVSDIPHLAGRADVFPISHGAGRAWRMPCPDDAERAAVRDEVRSRYGIPEGRRLLVYAGRYAPHKGVVQLVESIRQAVDGGADVALVMAGTGWPDVAHDDRLTERVGRLELGDRVHLLREWLDTDDLRDHMVAADACVFPSAYEPFGFVALEAMALRARTVVGPGFDEDIVGSEQDACLRTSTVEPAELVPALVRASGDEDPELGDRARRFVRDHHSWEAAAGRTLDVYARAVEN</sequence>
<dbReference type="Pfam" id="PF13579">
    <property type="entry name" value="Glyco_trans_4_4"/>
    <property type="match status" value="1"/>
</dbReference>
<feature type="domain" description="Glycosyl transferase family 1" evidence="4">
    <location>
        <begin position="209"/>
        <end position="332"/>
    </location>
</feature>
<dbReference type="GO" id="GO:0016758">
    <property type="term" value="F:hexosyltransferase activity"/>
    <property type="evidence" value="ECO:0007669"/>
    <property type="project" value="TreeGrafter"/>
</dbReference>
<keyword evidence="3" id="KW-0812">Transmembrane</keyword>
<dbReference type="InterPro" id="IPR028098">
    <property type="entry name" value="Glyco_trans_4-like_N"/>
</dbReference>
<dbReference type="Proteomes" id="UP000295444">
    <property type="component" value="Unassembled WGS sequence"/>
</dbReference>
<proteinExistence type="predicted"/>
<dbReference type="PANTHER" id="PTHR45947:SF3">
    <property type="entry name" value="SULFOQUINOVOSYL TRANSFERASE SQD2"/>
    <property type="match status" value="1"/>
</dbReference>
<keyword evidence="1" id="KW-0328">Glycosyltransferase</keyword>
<dbReference type="InterPro" id="IPR050194">
    <property type="entry name" value="Glycosyltransferase_grp1"/>
</dbReference>
<feature type="domain" description="Glycosyltransferase subfamily 4-like N-terminal" evidence="5">
    <location>
        <begin position="16"/>
        <end position="179"/>
    </location>
</feature>
<evidence type="ECO:0000313" key="6">
    <source>
        <dbReference type="EMBL" id="TDP93880.1"/>
    </source>
</evidence>
<evidence type="ECO:0000259" key="5">
    <source>
        <dbReference type="Pfam" id="PF13579"/>
    </source>
</evidence>
<dbReference type="Pfam" id="PF00534">
    <property type="entry name" value="Glycos_transf_1"/>
    <property type="match status" value="1"/>
</dbReference>
<protein>
    <submittedName>
        <fullName evidence="6">Glycosyltransferase involved in cell wall biosynthesis</fullName>
    </submittedName>
</protein>
<keyword evidence="3" id="KW-1133">Transmembrane helix</keyword>
<dbReference type="OrthoDB" id="6286688at2"/>
<reference evidence="6 7" key="1">
    <citation type="submission" date="2019-03" db="EMBL/GenBank/DDBJ databases">
        <title>Genomic Encyclopedia of Type Strains, Phase IV (KMG-IV): sequencing the most valuable type-strain genomes for metagenomic binning, comparative biology and taxonomic classification.</title>
        <authorList>
            <person name="Goeker M."/>
        </authorList>
    </citation>
    <scope>NUCLEOTIDE SEQUENCE [LARGE SCALE GENOMIC DNA]</scope>
    <source>
        <strain evidence="6 7">DSM 45361</strain>
    </source>
</reference>
<dbReference type="AlphaFoldDB" id="A0A4R6S2R4"/>
<name>A0A4R6S2R4_LABRH</name>
<dbReference type="RefSeq" id="WP_133852874.1">
    <property type="nucleotide sequence ID" value="NZ_SNXZ01000006.1"/>
</dbReference>
<evidence type="ECO:0000256" key="1">
    <source>
        <dbReference type="ARBA" id="ARBA00022676"/>
    </source>
</evidence>
<keyword evidence="2 6" id="KW-0808">Transferase</keyword>
<evidence type="ECO:0000313" key="7">
    <source>
        <dbReference type="Proteomes" id="UP000295444"/>
    </source>
</evidence>
<dbReference type="SUPFAM" id="SSF53756">
    <property type="entry name" value="UDP-Glycosyltransferase/glycogen phosphorylase"/>
    <property type="match status" value="1"/>
</dbReference>
<organism evidence="6 7">
    <name type="scientific">Labedaea rhizosphaerae</name>
    <dbReference type="NCBI Taxonomy" id="598644"/>
    <lineage>
        <taxon>Bacteria</taxon>
        <taxon>Bacillati</taxon>
        <taxon>Actinomycetota</taxon>
        <taxon>Actinomycetes</taxon>
        <taxon>Pseudonocardiales</taxon>
        <taxon>Pseudonocardiaceae</taxon>
        <taxon>Labedaea</taxon>
    </lineage>
</organism>
<accession>A0A4R6S2R4</accession>
<dbReference type="Gene3D" id="3.40.50.2000">
    <property type="entry name" value="Glycogen Phosphorylase B"/>
    <property type="match status" value="2"/>
</dbReference>
<keyword evidence="3" id="KW-0472">Membrane</keyword>
<dbReference type="GO" id="GO:1901137">
    <property type="term" value="P:carbohydrate derivative biosynthetic process"/>
    <property type="evidence" value="ECO:0007669"/>
    <property type="project" value="UniProtKB-ARBA"/>
</dbReference>
<dbReference type="EMBL" id="SNXZ01000006">
    <property type="protein sequence ID" value="TDP93880.1"/>
    <property type="molecule type" value="Genomic_DNA"/>
</dbReference>
<dbReference type="CDD" id="cd03801">
    <property type="entry name" value="GT4_PimA-like"/>
    <property type="match status" value="1"/>
</dbReference>